<evidence type="ECO:0000313" key="2">
    <source>
        <dbReference type="EMBL" id="OGK22726.1"/>
    </source>
</evidence>
<dbReference type="EMBL" id="MFZM01000035">
    <property type="protein sequence ID" value="OGK22726.1"/>
    <property type="molecule type" value="Genomic_DNA"/>
</dbReference>
<comment type="caution">
    <text evidence="2">The sequence shown here is derived from an EMBL/GenBank/DDBJ whole genome shotgun (WGS) entry which is preliminary data.</text>
</comment>
<dbReference type="Proteomes" id="UP000177159">
    <property type="component" value="Unassembled WGS sequence"/>
</dbReference>
<feature type="region of interest" description="Disordered" evidence="1">
    <location>
        <begin position="61"/>
        <end position="84"/>
    </location>
</feature>
<reference evidence="2 3" key="1">
    <citation type="journal article" date="2016" name="Nat. Commun.">
        <title>Thousands of microbial genomes shed light on interconnected biogeochemical processes in an aquifer system.</title>
        <authorList>
            <person name="Anantharaman K."/>
            <person name="Brown C.T."/>
            <person name="Hug L.A."/>
            <person name="Sharon I."/>
            <person name="Castelle C.J."/>
            <person name="Probst A.J."/>
            <person name="Thomas B.C."/>
            <person name="Singh A."/>
            <person name="Wilkins M.J."/>
            <person name="Karaoz U."/>
            <person name="Brodie E.L."/>
            <person name="Williams K.H."/>
            <person name="Hubbard S.S."/>
            <person name="Banfield J.F."/>
        </authorList>
    </citation>
    <scope>NUCLEOTIDE SEQUENCE [LARGE SCALE GENOMIC DNA]</scope>
</reference>
<dbReference type="AlphaFoldDB" id="A0A1F7GVV8"/>
<name>A0A1F7GVV8_9BACT</name>
<accession>A0A1F7GVV8</accession>
<gene>
    <name evidence="2" type="ORF">A3C24_04025</name>
</gene>
<sequence length="84" mass="8918">MEKSSKIPKIKKNIKAFLNSEDGKITKKSIIKAGIILGTIGSIVDANMASAHENFSITETGHISHGSYHGAHGSHGSHGSHGQW</sequence>
<evidence type="ECO:0000256" key="1">
    <source>
        <dbReference type="SAM" id="MobiDB-lite"/>
    </source>
</evidence>
<proteinExistence type="predicted"/>
<evidence type="ECO:0000313" key="3">
    <source>
        <dbReference type="Proteomes" id="UP000177159"/>
    </source>
</evidence>
<feature type="compositionally biased region" description="Low complexity" evidence="1">
    <location>
        <begin position="61"/>
        <end position="71"/>
    </location>
</feature>
<protein>
    <submittedName>
        <fullName evidence="2">Uncharacterized protein</fullName>
    </submittedName>
</protein>
<organism evidence="2 3">
    <name type="scientific">Candidatus Roizmanbacteria bacterium RIFCSPHIGHO2_02_FULL_37_24</name>
    <dbReference type="NCBI Taxonomy" id="1802037"/>
    <lineage>
        <taxon>Bacteria</taxon>
        <taxon>Candidatus Roizmaniibacteriota</taxon>
    </lineage>
</organism>